<comment type="caution">
    <text evidence="1">The sequence shown here is derived from an EMBL/GenBank/DDBJ whole genome shotgun (WGS) entry which is preliminary data.</text>
</comment>
<gene>
    <name evidence="1" type="ORF">DPMN_039012</name>
</gene>
<sequence>MRLTHGMYEAEEIMNTSTIGQASLSLSDKGPYRHVRIQANQENETLTLCEIQIKGNPQPRTPRK</sequence>
<organism evidence="1 2">
    <name type="scientific">Dreissena polymorpha</name>
    <name type="common">Zebra mussel</name>
    <name type="synonym">Mytilus polymorpha</name>
    <dbReference type="NCBI Taxonomy" id="45954"/>
    <lineage>
        <taxon>Eukaryota</taxon>
        <taxon>Metazoa</taxon>
        <taxon>Spiralia</taxon>
        <taxon>Lophotrochozoa</taxon>
        <taxon>Mollusca</taxon>
        <taxon>Bivalvia</taxon>
        <taxon>Autobranchia</taxon>
        <taxon>Heteroconchia</taxon>
        <taxon>Euheterodonta</taxon>
        <taxon>Imparidentia</taxon>
        <taxon>Neoheterodontei</taxon>
        <taxon>Myida</taxon>
        <taxon>Dreissenoidea</taxon>
        <taxon>Dreissenidae</taxon>
        <taxon>Dreissena</taxon>
    </lineage>
</organism>
<name>A0A9D4MGF1_DREPO</name>
<keyword evidence="2" id="KW-1185">Reference proteome</keyword>
<evidence type="ECO:0000313" key="1">
    <source>
        <dbReference type="EMBL" id="KAH3875736.1"/>
    </source>
</evidence>
<reference evidence="1" key="1">
    <citation type="journal article" date="2019" name="bioRxiv">
        <title>The Genome of the Zebra Mussel, Dreissena polymorpha: A Resource for Invasive Species Research.</title>
        <authorList>
            <person name="McCartney M.A."/>
            <person name="Auch B."/>
            <person name="Kono T."/>
            <person name="Mallez S."/>
            <person name="Zhang Y."/>
            <person name="Obille A."/>
            <person name="Becker A."/>
            <person name="Abrahante J.E."/>
            <person name="Garbe J."/>
            <person name="Badalamenti J.P."/>
            <person name="Herman A."/>
            <person name="Mangelson H."/>
            <person name="Liachko I."/>
            <person name="Sullivan S."/>
            <person name="Sone E.D."/>
            <person name="Koren S."/>
            <person name="Silverstein K.A.T."/>
            <person name="Beckman K.B."/>
            <person name="Gohl D.M."/>
        </authorList>
    </citation>
    <scope>NUCLEOTIDE SEQUENCE</scope>
    <source>
        <strain evidence="1">Duluth1</strain>
        <tissue evidence="1">Whole animal</tissue>
    </source>
</reference>
<protein>
    <submittedName>
        <fullName evidence="1">Uncharacterized protein</fullName>
    </submittedName>
</protein>
<dbReference type="AlphaFoldDB" id="A0A9D4MGF1"/>
<reference evidence="1" key="2">
    <citation type="submission" date="2020-11" db="EMBL/GenBank/DDBJ databases">
        <authorList>
            <person name="McCartney M.A."/>
            <person name="Auch B."/>
            <person name="Kono T."/>
            <person name="Mallez S."/>
            <person name="Becker A."/>
            <person name="Gohl D.M."/>
            <person name="Silverstein K.A.T."/>
            <person name="Koren S."/>
            <person name="Bechman K.B."/>
            <person name="Herman A."/>
            <person name="Abrahante J.E."/>
            <person name="Garbe J."/>
        </authorList>
    </citation>
    <scope>NUCLEOTIDE SEQUENCE</scope>
    <source>
        <strain evidence="1">Duluth1</strain>
        <tissue evidence="1">Whole animal</tissue>
    </source>
</reference>
<proteinExistence type="predicted"/>
<dbReference type="Proteomes" id="UP000828390">
    <property type="component" value="Unassembled WGS sequence"/>
</dbReference>
<accession>A0A9D4MGF1</accession>
<evidence type="ECO:0000313" key="2">
    <source>
        <dbReference type="Proteomes" id="UP000828390"/>
    </source>
</evidence>
<dbReference type="EMBL" id="JAIWYP010000002">
    <property type="protein sequence ID" value="KAH3875736.1"/>
    <property type="molecule type" value="Genomic_DNA"/>
</dbReference>